<evidence type="ECO:0000256" key="1">
    <source>
        <dbReference type="ARBA" id="ARBA00004651"/>
    </source>
</evidence>
<evidence type="ECO:0000313" key="7">
    <source>
        <dbReference type="EMBL" id="MBW2941002.1"/>
    </source>
</evidence>
<accession>A0ABS6VRQ8</accession>
<evidence type="ECO:0000256" key="6">
    <source>
        <dbReference type="SAM" id="Phobius"/>
    </source>
</evidence>
<keyword evidence="5 6" id="KW-0472">Membrane</keyword>
<keyword evidence="3 6" id="KW-0812">Transmembrane</keyword>
<keyword evidence="2" id="KW-1003">Cell membrane</keyword>
<dbReference type="RefSeq" id="WP_219043263.1">
    <property type="nucleotide sequence ID" value="NZ_JAHWDQ010000002.1"/>
</dbReference>
<keyword evidence="4 6" id="KW-1133">Transmembrane helix</keyword>
<feature type="transmembrane region" description="Helical" evidence="6">
    <location>
        <begin position="58"/>
        <end position="80"/>
    </location>
</feature>
<evidence type="ECO:0000256" key="2">
    <source>
        <dbReference type="ARBA" id="ARBA00022475"/>
    </source>
</evidence>
<dbReference type="PANTHER" id="PTHR33931:SF2">
    <property type="entry name" value="HOLIN-LIKE PROTEIN CIDA"/>
    <property type="match status" value="1"/>
</dbReference>
<feature type="transmembrane region" description="Helical" evidence="6">
    <location>
        <begin position="86"/>
        <end position="108"/>
    </location>
</feature>
<dbReference type="PANTHER" id="PTHR33931">
    <property type="entry name" value="HOLIN-LIKE PROTEIN CIDA-RELATED"/>
    <property type="match status" value="1"/>
</dbReference>
<dbReference type="EMBL" id="JAHWDQ010000002">
    <property type="protein sequence ID" value="MBW2941002.1"/>
    <property type="molecule type" value="Genomic_DNA"/>
</dbReference>
<evidence type="ECO:0000313" key="8">
    <source>
        <dbReference type="Proteomes" id="UP001166291"/>
    </source>
</evidence>
<dbReference type="Proteomes" id="UP001166291">
    <property type="component" value="Unassembled WGS sequence"/>
</dbReference>
<proteinExistence type="predicted"/>
<protein>
    <submittedName>
        <fullName evidence="7">CidA/LrgA family protein</fullName>
    </submittedName>
</protein>
<comment type="caution">
    <text evidence="7">The sequence shown here is derived from an EMBL/GenBank/DDBJ whole genome shotgun (WGS) entry which is preliminary data.</text>
</comment>
<evidence type="ECO:0000256" key="5">
    <source>
        <dbReference type="ARBA" id="ARBA00023136"/>
    </source>
</evidence>
<comment type="subcellular location">
    <subcellularLocation>
        <location evidence="1">Cell membrane</location>
        <topology evidence="1">Multi-pass membrane protein</topology>
    </subcellularLocation>
</comment>
<organism evidence="7 8">
    <name type="scientific">Zhongshania aquimaris</name>
    <dbReference type="NCBI Taxonomy" id="2857107"/>
    <lineage>
        <taxon>Bacteria</taxon>
        <taxon>Pseudomonadati</taxon>
        <taxon>Pseudomonadota</taxon>
        <taxon>Gammaproteobacteria</taxon>
        <taxon>Cellvibrionales</taxon>
        <taxon>Spongiibacteraceae</taxon>
        <taxon>Zhongshania</taxon>
    </lineage>
</organism>
<evidence type="ECO:0000256" key="4">
    <source>
        <dbReference type="ARBA" id="ARBA00022989"/>
    </source>
</evidence>
<dbReference type="Pfam" id="PF03788">
    <property type="entry name" value="LrgA"/>
    <property type="match status" value="1"/>
</dbReference>
<sequence>MLAGFLTLIGCQLLGEFIQRALDLPLPGPVIGMLLLFIGLCIRGDVPKDLETGSQRLIELLPMLLMAPAAGVFFLGAGFADQWPAFIAAVTLGTVCTLVFCGLLIRFLHGRIVSNRNNRV</sequence>
<name>A0ABS6VRQ8_9GAMM</name>
<dbReference type="InterPro" id="IPR005538">
    <property type="entry name" value="LrgA/CidA"/>
</dbReference>
<gene>
    <name evidence="7" type="ORF">KXJ70_09455</name>
</gene>
<reference evidence="7" key="1">
    <citation type="submission" date="2021-07" db="EMBL/GenBank/DDBJ databases">
        <title>Zhongshania sp. CAU 1632 isolated from seawater.</title>
        <authorList>
            <person name="Kim W."/>
        </authorList>
    </citation>
    <scope>NUCLEOTIDE SEQUENCE</scope>
    <source>
        <strain evidence="7">CAU 1632</strain>
    </source>
</reference>
<keyword evidence="8" id="KW-1185">Reference proteome</keyword>
<evidence type="ECO:0000256" key="3">
    <source>
        <dbReference type="ARBA" id="ARBA00022692"/>
    </source>
</evidence>
<feature type="transmembrane region" description="Helical" evidence="6">
    <location>
        <begin position="25"/>
        <end position="46"/>
    </location>
</feature>